<dbReference type="GO" id="GO:0000287">
    <property type="term" value="F:magnesium ion binding"/>
    <property type="evidence" value="ECO:0007669"/>
    <property type="project" value="UniProtKB-ARBA"/>
</dbReference>
<keyword evidence="15" id="KW-1185">Reference proteome</keyword>
<dbReference type="InterPro" id="IPR029061">
    <property type="entry name" value="THDP-binding"/>
</dbReference>
<dbReference type="EC" id="1.2.4.1" evidence="3 9"/>
<feature type="binding site" evidence="10">
    <location>
        <position position="256"/>
    </location>
    <ligand>
        <name>Mg(2+)</name>
        <dbReference type="ChEBI" id="CHEBI:18420"/>
    </ligand>
</feature>
<comment type="cofactor">
    <cofactor evidence="10">
        <name>Mg(2+)</name>
        <dbReference type="ChEBI" id="CHEBI:18420"/>
    </cofactor>
</comment>
<organism evidence="14 15">
    <name type="scientific">Mangrovimicrobium sediminis</name>
    <dbReference type="NCBI Taxonomy" id="2562682"/>
    <lineage>
        <taxon>Bacteria</taxon>
        <taxon>Pseudomonadati</taxon>
        <taxon>Pseudomonadota</taxon>
        <taxon>Gammaproteobacteria</taxon>
        <taxon>Cellvibrionales</taxon>
        <taxon>Halieaceae</taxon>
        <taxon>Mangrovimicrobium</taxon>
    </lineage>
</organism>
<accession>A0A4Z0M3T6</accession>
<dbReference type="Proteomes" id="UP000298050">
    <property type="component" value="Unassembled WGS sequence"/>
</dbReference>
<evidence type="ECO:0000259" key="13">
    <source>
        <dbReference type="Pfam" id="PF22613"/>
    </source>
</evidence>
<comment type="caution">
    <text evidence="14">The sequence shown here is derived from an EMBL/GenBank/DDBJ whole genome shotgun (WGS) entry which is preliminary data.</text>
</comment>
<dbReference type="AlphaFoldDB" id="A0A4Z0M3T6"/>
<reference evidence="14 15" key="1">
    <citation type="submission" date="2019-04" db="EMBL/GenBank/DDBJ databases">
        <title>Taxonomy of novel Haliea sp. from mangrove soil of West Coast of India.</title>
        <authorList>
            <person name="Verma A."/>
            <person name="Kumar P."/>
            <person name="Krishnamurthi S."/>
        </authorList>
    </citation>
    <scope>NUCLEOTIDE SEQUENCE [LARGE SCALE GENOMIC DNA]</scope>
    <source>
        <strain evidence="14 15">SAOS-164</strain>
    </source>
</reference>
<evidence type="ECO:0000313" key="14">
    <source>
        <dbReference type="EMBL" id="TGD74116.1"/>
    </source>
</evidence>
<sequence>MEEDKDSLETQEWLDSLDAVIRHGGLDRARYLLMALGRHGLRQRVALPSSIVTPFVNTIPPEDEKRMPGDLFMERKIRSLIRWNALAMVMRANRNDEGLGGHISSFSSSATLYDIGFNYFFRGTDDGHPGDLVFYQGHSAPGMYARSYLEGRLSEQQLDNFRREVDGNGLSSYPHPWLMPDYWQFPTVSMGLGPIQAIYQAHVMKYQHSRGLLEHGDRNVWCFLGDGECDEPESLGAIALAGREKLGNLIFVVNCNLQRLDGPVRGNGKIIQELEGVFRGAGWNVIKVIWGRRWDPLLQKDDSGLLRQRMDEVCDGELQNYKYNGGAYTREHFFGKYPETLQLVEDLSDEDIMYLNRGGHDPYKVYAAYAEAVEETERPTVILAMTVKGYGMGEAGEANNEAHSLKKLDMDSLKAFRDRFGIPLKDSELAEVPYYRPDADSPEMRYMRDVRRELGGAIPARRAQIERLTTPPLSAFSKQLESSGKREISTTMAFVRLLSNLVKDKAIGERIVPIVPDEARTFGMEGMFRQLGIYSSVGQRYTPHDAGQIMFYKEDIKGQILEEGINEAGAFSAWLAAATSYSTSNYAMVPFYIFYSMFGFQRIGDLAWAAGDCQARGFLIGATSGRTTLNGEGLQHQDGHSHLLASTIPNCVSYDPTYGYELAVIIQDGLRRMYAEGENKFYYITTMNENYYHPEMPEGAEEGIVRGIYRLRQSDAKHPLKVQLMGSGSILREVEAAAEMLESKFHVAADVWSLTSANELQREAKGVLRWNMLHPEEEPRVPYLTEQLQDERGPFIAATDYIKSYTDQLREFIPGRYTVLGTDGYGRSDTRAKLREFFEVSREFIVLAALKSLADDGQIEAERVAAALRELGIPADKADPLTA</sequence>
<dbReference type="OrthoDB" id="9759664at2"/>
<dbReference type="InterPro" id="IPR004660">
    <property type="entry name" value="PDH_E1"/>
</dbReference>
<evidence type="ECO:0000256" key="8">
    <source>
        <dbReference type="ARBA" id="ARBA00051231"/>
    </source>
</evidence>
<evidence type="ECO:0000256" key="9">
    <source>
        <dbReference type="PIRNR" id="PIRNR000156"/>
    </source>
</evidence>
<evidence type="ECO:0000256" key="5">
    <source>
        <dbReference type="ARBA" id="ARBA00023002"/>
    </source>
</evidence>
<evidence type="ECO:0000313" key="15">
    <source>
        <dbReference type="Proteomes" id="UP000298050"/>
    </source>
</evidence>
<evidence type="ECO:0000256" key="4">
    <source>
        <dbReference type="ARBA" id="ARBA00017172"/>
    </source>
</evidence>
<evidence type="ECO:0000256" key="10">
    <source>
        <dbReference type="PIRSR" id="PIRSR000156-1"/>
    </source>
</evidence>
<proteinExistence type="predicted"/>
<dbReference type="SUPFAM" id="SSF52518">
    <property type="entry name" value="Thiamin diphosphate-binding fold (THDP-binding)"/>
    <property type="match status" value="2"/>
</dbReference>
<dbReference type="SUPFAM" id="SSF52922">
    <property type="entry name" value="TK C-terminal domain-like"/>
    <property type="match status" value="1"/>
</dbReference>
<dbReference type="Gene3D" id="3.40.50.970">
    <property type="match status" value="2"/>
</dbReference>
<dbReference type="CDD" id="cd02017">
    <property type="entry name" value="TPP_E1_EcPDC_like"/>
    <property type="match status" value="1"/>
</dbReference>
<dbReference type="PIRSF" id="PIRSF000156">
    <property type="entry name" value="Pyruvate_dh_E1"/>
    <property type="match status" value="1"/>
</dbReference>
<dbReference type="InterPro" id="IPR055152">
    <property type="entry name" value="Transketolase-like_C_2"/>
</dbReference>
<dbReference type="NCBIfam" id="TIGR00759">
    <property type="entry name" value="aceE"/>
    <property type="match status" value="1"/>
</dbReference>
<keyword evidence="7 9" id="KW-0670">Pyruvate</keyword>
<dbReference type="Pfam" id="PF17831">
    <property type="entry name" value="PDH_E1_M"/>
    <property type="match status" value="1"/>
</dbReference>
<comment type="catalytic activity">
    <reaction evidence="8 9">
        <text>N(6)-[(R)-lipoyl]-L-lysyl-[protein] + pyruvate + H(+) = N(6)-[(R)-S(8)-acetyldihydrolipoyl]-L-lysyl-[protein] + CO2</text>
        <dbReference type="Rhea" id="RHEA:19189"/>
        <dbReference type="Rhea" id="RHEA-COMP:10474"/>
        <dbReference type="Rhea" id="RHEA-COMP:10478"/>
        <dbReference type="ChEBI" id="CHEBI:15361"/>
        <dbReference type="ChEBI" id="CHEBI:15378"/>
        <dbReference type="ChEBI" id="CHEBI:16526"/>
        <dbReference type="ChEBI" id="CHEBI:83099"/>
        <dbReference type="ChEBI" id="CHEBI:83111"/>
        <dbReference type="EC" id="1.2.4.1"/>
    </reaction>
</comment>
<keyword evidence="5 9" id="KW-0560">Oxidoreductase</keyword>
<dbReference type="InterPro" id="IPR041621">
    <property type="entry name" value="PDH_E1_M"/>
</dbReference>
<feature type="binding site" evidence="10">
    <location>
        <position position="226"/>
    </location>
    <ligand>
        <name>Mg(2+)</name>
        <dbReference type="ChEBI" id="CHEBI:18420"/>
    </ligand>
</feature>
<protein>
    <recommendedName>
        <fullName evidence="4 9">Pyruvate dehydrogenase E1 component</fullName>
        <ecNumber evidence="3 9">1.2.4.1</ecNumber>
    </recommendedName>
</protein>
<dbReference type="EMBL" id="SRLE01000006">
    <property type="protein sequence ID" value="TGD74116.1"/>
    <property type="molecule type" value="Genomic_DNA"/>
</dbReference>
<feature type="domain" description="Transketolase N-terminal" evidence="11">
    <location>
        <begin position="133"/>
        <end position="289"/>
    </location>
</feature>
<evidence type="ECO:0000259" key="11">
    <source>
        <dbReference type="Pfam" id="PF00456"/>
    </source>
</evidence>
<dbReference type="PANTHER" id="PTHR43825:SF3">
    <property type="entry name" value="PYRUVATE DEHYDROGENASE E1 COMPONENT"/>
    <property type="match status" value="1"/>
</dbReference>
<keyword evidence="6 9" id="KW-0786">Thiamine pyrophosphate</keyword>
<comment type="cofactor">
    <cofactor evidence="1 9">
        <name>thiamine diphosphate</name>
        <dbReference type="ChEBI" id="CHEBI:58937"/>
    </cofactor>
</comment>
<dbReference type="FunFam" id="3.40.50.970:FF:000011">
    <property type="entry name" value="Pyruvate dehydrogenase E1 component"/>
    <property type="match status" value="1"/>
</dbReference>
<dbReference type="InterPro" id="IPR035807">
    <property type="entry name" value="PDC_E1_N"/>
</dbReference>
<feature type="binding site" evidence="10">
    <location>
        <position position="258"/>
    </location>
    <ligand>
        <name>Mg(2+)</name>
        <dbReference type="ChEBI" id="CHEBI:18420"/>
    </ligand>
</feature>
<evidence type="ECO:0000256" key="3">
    <source>
        <dbReference type="ARBA" id="ARBA00012281"/>
    </source>
</evidence>
<dbReference type="PANTHER" id="PTHR43825">
    <property type="entry name" value="PYRUVATE DEHYDROGENASE E1 COMPONENT"/>
    <property type="match status" value="1"/>
</dbReference>
<keyword evidence="10" id="KW-0460">Magnesium</keyword>
<dbReference type="InterPro" id="IPR051157">
    <property type="entry name" value="PDH/Transketolase"/>
</dbReference>
<dbReference type="FunFam" id="3.40.50.970:FF:000009">
    <property type="entry name" value="Pyruvate dehydrogenase E1 component"/>
    <property type="match status" value="1"/>
</dbReference>
<dbReference type="InterPro" id="IPR005474">
    <property type="entry name" value="Transketolase_N"/>
</dbReference>
<dbReference type="Pfam" id="PF00456">
    <property type="entry name" value="Transketolase_N"/>
    <property type="match status" value="1"/>
</dbReference>
<evidence type="ECO:0000256" key="6">
    <source>
        <dbReference type="ARBA" id="ARBA00023052"/>
    </source>
</evidence>
<evidence type="ECO:0000259" key="12">
    <source>
        <dbReference type="Pfam" id="PF17831"/>
    </source>
</evidence>
<gene>
    <name evidence="14" type="primary">aceE</name>
    <name evidence="14" type="ORF">E4634_08260</name>
</gene>
<evidence type="ECO:0000256" key="1">
    <source>
        <dbReference type="ARBA" id="ARBA00001964"/>
    </source>
</evidence>
<name>A0A4Z0M3T6_9GAMM</name>
<feature type="domain" description="Transketolase-like C-terminal" evidence="13">
    <location>
        <begin position="707"/>
        <end position="840"/>
    </location>
</feature>
<dbReference type="RefSeq" id="WP_135442688.1">
    <property type="nucleotide sequence ID" value="NZ_SRLE01000006.1"/>
</dbReference>
<evidence type="ECO:0000256" key="7">
    <source>
        <dbReference type="ARBA" id="ARBA00023317"/>
    </source>
</evidence>
<dbReference type="InterPro" id="IPR009014">
    <property type="entry name" value="Transketo_C/PFOR_II"/>
</dbReference>
<dbReference type="Gene3D" id="3.40.50.920">
    <property type="match status" value="1"/>
</dbReference>
<dbReference type="GO" id="GO:0004739">
    <property type="term" value="F:pyruvate dehydrogenase (acetyl-transferring) activity"/>
    <property type="evidence" value="ECO:0007669"/>
    <property type="project" value="UniProtKB-EC"/>
</dbReference>
<evidence type="ECO:0000256" key="2">
    <source>
        <dbReference type="ARBA" id="ARBA00003157"/>
    </source>
</evidence>
<dbReference type="Pfam" id="PF22613">
    <property type="entry name" value="Transketolase_C_1"/>
    <property type="match status" value="1"/>
</dbReference>
<comment type="function">
    <text evidence="2 9">Component of the pyruvate dehydrogenase (PDH) complex, that catalyzes the overall conversion of pyruvate to acetyl-CoA and CO(2).</text>
</comment>
<feature type="domain" description="Pyruvate dehydrogenase E1 component middle" evidence="12">
    <location>
        <begin position="475"/>
        <end position="694"/>
    </location>
</feature>
<keyword evidence="10" id="KW-0479">Metal-binding</keyword>